<dbReference type="InterPro" id="IPR052747">
    <property type="entry name" value="TA_system_RelE_toxin"/>
</dbReference>
<dbReference type="InterPro" id="IPR035093">
    <property type="entry name" value="RelE/ParE_toxin_dom_sf"/>
</dbReference>
<evidence type="ECO:0000313" key="2">
    <source>
        <dbReference type="Proteomes" id="UP000886998"/>
    </source>
</evidence>
<name>A0A8X6XHW4_9ARAC</name>
<proteinExistence type="predicted"/>
<comment type="caution">
    <text evidence="1">The sequence shown here is derived from an EMBL/GenBank/DDBJ whole genome shotgun (WGS) entry which is preliminary data.</text>
</comment>
<dbReference type="AlphaFoldDB" id="A0A8X6XHW4"/>
<dbReference type="PANTHER" id="PTHR38813:SF1">
    <property type="entry name" value="TOXIN RELE1-RELATED"/>
    <property type="match status" value="1"/>
</dbReference>
<reference evidence="1" key="1">
    <citation type="submission" date="2020-08" db="EMBL/GenBank/DDBJ databases">
        <title>Multicomponent nature underlies the extraordinary mechanical properties of spider dragline silk.</title>
        <authorList>
            <person name="Kono N."/>
            <person name="Nakamura H."/>
            <person name="Mori M."/>
            <person name="Yoshida Y."/>
            <person name="Ohtoshi R."/>
            <person name="Malay A.D."/>
            <person name="Moran D.A.P."/>
            <person name="Tomita M."/>
            <person name="Numata K."/>
            <person name="Arakawa K."/>
        </authorList>
    </citation>
    <scope>NUCLEOTIDE SEQUENCE</scope>
</reference>
<evidence type="ECO:0000313" key="1">
    <source>
        <dbReference type="EMBL" id="GFY53548.1"/>
    </source>
</evidence>
<dbReference type="Proteomes" id="UP000886998">
    <property type="component" value="Unassembled WGS sequence"/>
</dbReference>
<sequence length="90" mass="10621">MNQERLFYRVTQEKSVVKSLKKVPKMYSPAIQELMCHLEVDPLNASQKSLSGVHNGYIKRIGDWRIIYIVDPKNRTVNLVKMEQRKNVYK</sequence>
<keyword evidence="2" id="KW-1185">Reference proteome</keyword>
<dbReference type="PANTHER" id="PTHR38813">
    <property type="match status" value="1"/>
</dbReference>
<protein>
    <recommendedName>
        <fullName evidence="3">Type II toxin-antitoxin system RelE/ParE family toxin</fullName>
    </recommendedName>
</protein>
<dbReference type="Gene3D" id="3.30.2310.20">
    <property type="entry name" value="RelE-like"/>
    <property type="match status" value="1"/>
</dbReference>
<dbReference type="EMBL" id="BMAV01009367">
    <property type="protein sequence ID" value="GFY53548.1"/>
    <property type="molecule type" value="Genomic_DNA"/>
</dbReference>
<dbReference type="SUPFAM" id="SSF143011">
    <property type="entry name" value="RelE-like"/>
    <property type="match status" value="1"/>
</dbReference>
<organism evidence="1 2">
    <name type="scientific">Trichonephila inaurata madagascariensis</name>
    <dbReference type="NCBI Taxonomy" id="2747483"/>
    <lineage>
        <taxon>Eukaryota</taxon>
        <taxon>Metazoa</taxon>
        <taxon>Ecdysozoa</taxon>
        <taxon>Arthropoda</taxon>
        <taxon>Chelicerata</taxon>
        <taxon>Arachnida</taxon>
        <taxon>Araneae</taxon>
        <taxon>Araneomorphae</taxon>
        <taxon>Entelegynae</taxon>
        <taxon>Araneoidea</taxon>
        <taxon>Nephilidae</taxon>
        <taxon>Trichonephila</taxon>
        <taxon>Trichonephila inaurata</taxon>
    </lineage>
</organism>
<accession>A0A8X6XHW4</accession>
<evidence type="ECO:0008006" key="3">
    <source>
        <dbReference type="Google" id="ProtNLM"/>
    </source>
</evidence>
<gene>
    <name evidence="1" type="ORF">TNIN_486681</name>
</gene>